<dbReference type="GO" id="GO:0017000">
    <property type="term" value="P:antibiotic biosynthetic process"/>
    <property type="evidence" value="ECO:0007669"/>
    <property type="project" value="InterPro"/>
</dbReference>
<gene>
    <name evidence="6" type="ORF">Cch01nite_41880</name>
</gene>
<dbReference type="InterPro" id="IPR002692">
    <property type="entry name" value="S45"/>
</dbReference>
<evidence type="ECO:0000256" key="2">
    <source>
        <dbReference type="ARBA" id="ARBA00022801"/>
    </source>
</evidence>
<evidence type="ECO:0000313" key="7">
    <source>
        <dbReference type="Proteomes" id="UP000632740"/>
    </source>
</evidence>
<organism evidence="6 7">
    <name type="scientific">Cellulomonas chitinilytica</name>
    <dbReference type="NCBI Taxonomy" id="398759"/>
    <lineage>
        <taxon>Bacteria</taxon>
        <taxon>Bacillati</taxon>
        <taxon>Actinomycetota</taxon>
        <taxon>Actinomycetes</taxon>
        <taxon>Micrococcales</taxon>
        <taxon>Cellulomonadaceae</taxon>
        <taxon>Cellulomonas</taxon>
    </lineage>
</organism>
<dbReference type="Pfam" id="PF01804">
    <property type="entry name" value="Penicil_amidase"/>
    <property type="match status" value="1"/>
</dbReference>
<dbReference type="Gene3D" id="3.60.20.10">
    <property type="entry name" value="Glutamine Phosphoribosylpyrophosphate, subunit 1, domain 1"/>
    <property type="match status" value="1"/>
</dbReference>
<dbReference type="PANTHER" id="PTHR34218:SF4">
    <property type="entry name" value="ACYL-HOMOSERINE LACTONE ACYLASE QUIP"/>
    <property type="match status" value="1"/>
</dbReference>
<feature type="active site" description="Nucleophile" evidence="4">
    <location>
        <position position="188"/>
    </location>
</feature>
<evidence type="ECO:0000256" key="3">
    <source>
        <dbReference type="ARBA" id="ARBA00023145"/>
    </source>
</evidence>
<evidence type="ECO:0000256" key="1">
    <source>
        <dbReference type="ARBA" id="ARBA00006586"/>
    </source>
</evidence>
<dbReference type="AlphaFoldDB" id="A0A919P8Z9"/>
<comment type="similarity">
    <text evidence="1">Belongs to the peptidase S45 family.</text>
</comment>
<proteinExistence type="inferred from homology"/>
<keyword evidence="5" id="KW-0106">Calcium</keyword>
<dbReference type="Gene3D" id="1.10.1400.10">
    <property type="match status" value="1"/>
</dbReference>
<feature type="binding site" evidence="5">
    <location>
        <position position="263"/>
    </location>
    <ligand>
        <name>Ca(2+)</name>
        <dbReference type="ChEBI" id="CHEBI:29108"/>
    </ligand>
</feature>
<dbReference type="GO" id="GO:0046872">
    <property type="term" value="F:metal ion binding"/>
    <property type="evidence" value="ECO:0007669"/>
    <property type="project" value="UniProtKB-KW"/>
</dbReference>
<evidence type="ECO:0000256" key="4">
    <source>
        <dbReference type="PIRSR" id="PIRSR001227-1"/>
    </source>
</evidence>
<evidence type="ECO:0000256" key="5">
    <source>
        <dbReference type="PIRSR" id="PIRSR001227-2"/>
    </source>
</evidence>
<evidence type="ECO:0000313" key="6">
    <source>
        <dbReference type="EMBL" id="GIG23464.1"/>
    </source>
</evidence>
<dbReference type="InterPro" id="IPR043146">
    <property type="entry name" value="Penicillin_amidase_N_B-knob"/>
</dbReference>
<sequence>MTADLFRDAWGVPHVRAGDHLALARGQGRVTALDRGWQIEVDRWRAEGRLAEHLGAAGVEWDRFARRARLADTAQRAFDRLPADVQDWVAAYVDGVRDGLLAGGRPPEVAALDARFGDVVEPEPWPVWAPLGVLLVAHALFSTFPRLLWHDHVLRTLGPELAAVVVPDGTPPGRDAQDGTAHEPVAGSNAWALHGSRTASGRPLLAGDPHRILELPGPYQQVRLACPEYDVVGLAFPGVPGVAHFGHTGTVAWGITNAMAHHVDLFRERLHRDGDRVRALGPDGWEPTTVSTERIGVRGADDEPVEILETRRGPVVVDRGAGAAYSVRMPARVDLDLGVACLPALLRARTAHDVAAAFAGWVDPVNRVLTADTDGTVLSLTAGRAPVRPPSDRRFPLDAWSPAARPAPWLVLPEPVAVTGVAVDANERPAGRAPDLGSGYPSSSRAHRIADLLRGRGSLTVDDLAAVHGDTLLPTAEPLLARAATLDGLTPAADAARARLLAWDRRMDAASPDAALFVRWRSAVIDRLVAHPVLAPLHEPHGDGALFDPWFAVAGRVADALPRLLDEPALDPAAVLRDAWEDVATVEPQAWGDVHRVRPVHVLDGIPGVVAPTVAAVPLAGDGDCVRSTTGLPGFGGSVYRGSVARWVWDLDDRRNSRWGVPFGAASDPRDPHFTDQLGDWAAARTVPVVTDWELLDPEPWPVGGTS</sequence>
<dbReference type="EMBL" id="BONK01000019">
    <property type="protein sequence ID" value="GIG23464.1"/>
    <property type="molecule type" value="Genomic_DNA"/>
</dbReference>
<keyword evidence="2" id="KW-0378">Hydrolase</keyword>
<dbReference type="Gene3D" id="2.30.120.10">
    <property type="match status" value="1"/>
</dbReference>
<comment type="caution">
    <text evidence="6">The sequence shown here is derived from an EMBL/GenBank/DDBJ whole genome shotgun (WGS) entry which is preliminary data.</text>
</comment>
<keyword evidence="7" id="KW-1185">Reference proteome</keyword>
<dbReference type="GO" id="GO:0016811">
    <property type="term" value="F:hydrolase activity, acting on carbon-nitrogen (but not peptide) bonds, in linear amides"/>
    <property type="evidence" value="ECO:0007669"/>
    <property type="project" value="InterPro"/>
</dbReference>
<comment type="cofactor">
    <cofactor evidence="5">
        <name>Ca(2+)</name>
        <dbReference type="ChEBI" id="CHEBI:29108"/>
    </cofactor>
    <text evidence="5">Binds 1 Ca(2+) ion per dimer.</text>
</comment>
<dbReference type="RefSeq" id="WP_203758461.1">
    <property type="nucleotide sequence ID" value="NZ_BONK01000019.1"/>
</dbReference>
<protein>
    <submittedName>
        <fullName evidence="6">Antibiotic transporter</fullName>
    </submittedName>
</protein>
<name>A0A919P8Z9_9CELL</name>
<feature type="binding site" evidence="5">
    <location>
        <position position="264"/>
    </location>
    <ligand>
        <name>Ca(2+)</name>
        <dbReference type="ChEBI" id="CHEBI:29108"/>
    </ligand>
</feature>
<reference evidence="6" key="1">
    <citation type="submission" date="2021-01" db="EMBL/GenBank/DDBJ databases">
        <title>Whole genome shotgun sequence of Cellulomonas chitinilytica NBRC 110799.</title>
        <authorList>
            <person name="Komaki H."/>
            <person name="Tamura T."/>
        </authorList>
    </citation>
    <scope>NUCLEOTIDE SEQUENCE</scope>
    <source>
        <strain evidence="6">NBRC 110799</strain>
    </source>
</reference>
<dbReference type="InterPro" id="IPR023343">
    <property type="entry name" value="Penicillin_amidase_dom1"/>
</dbReference>
<dbReference type="Gene3D" id="1.10.439.10">
    <property type="entry name" value="Penicillin Amidohydrolase, domain 1"/>
    <property type="match status" value="1"/>
</dbReference>
<dbReference type="InterPro" id="IPR014395">
    <property type="entry name" value="Pen/GL7ACA/AHL_acylase"/>
</dbReference>
<dbReference type="InterPro" id="IPR029055">
    <property type="entry name" value="Ntn_hydrolases_N"/>
</dbReference>
<keyword evidence="3" id="KW-0865">Zymogen</keyword>
<dbReference type="PIRSF" id="PIRSF001227">
    <property type="entry name" value="Pen_acylase"/>
    <property type="match status" value="1"/>
</dbReference>
<keyword evidence="5" id="KW-0479">Metal-binding</keyword>
<dbReference type="InterPro" id="IPR043147">
    <property type="entry name" value="Penicillin_amidase_A-knob"/>
</dbReference>
<accession>A0A919P8Z9</accession>
<dbReference type="SUPFAM" id="SSF56235">
    <property type="entry name" value="N-terminal nucleophile aminohydrolases (Ntn hydrolases)"/>
    <property type="match status" value="1"/>
</dbReference>
<dbReference type="Proteomes" id="UP000632740">
    <property type="component" value="Unassembled WGS sequence"/>
</dbReference>
<dbReference type="PANTHER" id="PTHR34218">
    <property type="entry name" value="PEPTIDASE S45 PENICILLIN AMIDASE"/>
    <property type="match status" value="1"/>
</dbReference>